<keyword evidence="1" id="KW-0812">Transmembrane</keyword>
<protein>
    <submittedName>
        <fullName evidence="2">Uncharacterized protein</fullName>
    </submittedName>
</protein>
<evidence type="ECO:0000313" key="2">
    <source>
        <dbReference type="EMBL" id="KEQ54785.1"/>
    </source>
</evidence>
<dbReference type="RefSeq" id="WP_037448155.1">
    <property type="nucleotide sequence ID" value="NZ_JFHR01000007.1"/>
</dbReference>
<dbReference type="Proteomes" id="UP000028411">
    <property type="component" value="Unassembled WGS sequence"/>
</dbReference>
<proteinExistence type="predicted"/>
<dbReference type="AlphaFoldDB" id="A0A081RHW2"/>
<name>A0A081RHW2_SPHCR</name>
<evidence type="ECO:0000313" key="3">
    <source>
        <dbReference type="Proteomes" id="UP000028411"/>
    </source>
</evidence>
<dbReference type="OrthoDB" id="7597127at2"/>
<feature type="transmembrane region" description="Helical" evidence="1">
    <location>
        <begin position="92"/>
        <end position="111"/>
    </location>
</feature>
<dbReference type="eggNOG" id="ENOG5031ES9">
    <property type="taxonomic scope" value="Bacteria"/>
</dbReference>
<feature type="transmembrane region" description="Helical" evidence="1">
    <location>
        <begin position="52"/>
        <end position="71"/>
    </location>
</feature>
<dbReference type="PATRIC" id="fig|46429.4.peg.975"/>
<comment type="caution">
    <text evidence="2">The sequence shown here is derived from an EMBL/GenBank/DDBJ whole genome shotgun (WGS) entry which is preliminary data.</text>
</comment>
<dbReference type="EMBL" id="JFHR01000007">
    <property type="protein sequence ID" value="KEQ54785.1"/>
    <property type="molecule type" value="Genomic_DNA"/>
</dbReference>
<feature type="transmembrane region" description="Helical" evidence="1">
    <location>
        <begin position="20"/>
        <end position="40"/>
    </location>
</feature>
<keyword evidence="1" id="KW-1133">Transmembrane helix</keyword>
<gene>
    <name evidence="2" type="ORF">BV95_01014</name>
</gene>
<reference evidence="2 3" key="1">
    <citation type="submission" date="2014-02" db="EMBL/GenBank/DDBJ databases">
        <title>Whole genome sequence of Sphingobium chlorophenolicum NBRC 16172.</title>
        <authorList>
            <person name="Gan H.M."/>
            <person name="Gan H.Y."/>
            <person name="Chew T.H."/>
            <person name="Savka M.A."/>
        </authorList>
    </citation>
    <scope>NUCLEOTIDE SEQUENCE [LARGE SCALE GENOMIC DNA]</scope>
    <source>
        <strain evidence="2 3">NBRC 16172</strain>
    </source>
</reference>
<keyword evidence="1" id="KW-0472">Membrane</keyword>
<evidence type="ECO:0000256" key="1">
    <source>
        <dbReference type="SAM" id="Phobius"/>
    </source>
</evidence>
<sequence length="112" mass="11735">MILQRALTDWNGPRRLCCLLDLGIALYGLLTVSLVAAFVITGLTPHGFVKGFSVLLFIVGSALATDGVLGLRTRLDRTYGRLRVGTSALGLAVAKLLAGIAAILLLCVGLTL</sequence>
<organism evidence="2 3">
    <name type="scientific">Sphingobium chlorophenolicum</name>
    <dbReference type="NCBI Taxonomy" id="46429"/>
    <lineage>
        <taxon>Bacteria</taxon>
        <taxon>Pseudomonadati</taxon>
        <taxon>Pseudomonadota</taxon>
        <taxon>Alphaproteobacteria</taxon>
        <taxon>Sphingomonadales</taxon>
        <taxon>Sphingomonadaceae</taxon>
        <taxon>Sphingobium</taxon>
    </lineage>
</organism>
<accession>A0A081RHW2</accession>